<dbReference type="AlphaFoldDB" id="A0A6A6EC12"/>
<dbReference type="OrthoDB" id="10000533at2759"/>
<sequence length="320" mass="33692">MPNVLVLGASGYMGLAVGQALLRAGTYTVFGSARTPENATKLRLSEITPVEVDIVDPTSLSKAIEANYIDTVIDCSSAYGDASKILEGIVAAGKAKLSAFTKAGSVGPKLGFVYASGSWVHGSPDRRISDLTPVGNDLAPAKAATAVAWRPAHEQAILAARDTLDVAILRPSLTYGRASWAWAYFGPLLAAKGDTSEPIQIPADATARTSIVHVDDLAAAFVNATDRIDGRLGSWPVFDIFTQTLAVPDVLEAAKKALAIKAPLEYAGTMGNAFLEALSLVCNGENSRARSVLGWEPKRIDLIGDMPTIIQAWKAAQEAK</sequence>
<proteinExistence type="predicted"/>
<reference evidence="2" key="1">
    <citation type="journal article" date="2020" name="Stud. Mycol.">
        <title>101 Dothideomycetes genomes: a test case for predicting lifestyles and emergence of pathogens.</title>
        <authorList>
            <person name="Haridas S."/>
            <person name="Albert R."/>
            <person name="Binder M."/>
            <person name="Bloem J."/>
            <person name="Labutti K."/>
            <person name="Salamov A."/>
            <person name="Andreopoulos B."/>
            <person name="Baker S."/>
            <person name="Barry K."/>
            <person name="Bills G."/>
            <person name="Bluhm B."/>
            <person name="Cannon C."/>
            <person name="Castanera R."/>
            <person name="Culley D."/>
            <person name="Daum C."/>
            <person name="Ezra D."/>
            <person name="Gonzalez J."/>
            <person name="Henrissat B."/>
            <person name="Kuo A."/>
            <person name="Liang C."/>
            <person name="Lipzen A."/>
            <person name="Lutzoni F."/>
            <person name="Magnuson J."/>
            <person name="Mondo S."/>
            <person name="Nolan M."/>
            <person name="Ohm R."/>
            <person name="Pangilinan J."/>
            <person name="Park H.-J."/>
            <person name="Ramirez L."/>
            <person name="Alfaro M."/>
            <person name="Sun H."/>
            <person name="Tritt A."/>
            <person name="Yoshinaga Y."/>
            <person name="Zwiers L.-H."/>
            <person name="Turgeon B."/>
            <person name="Goodwin S."/>
            <person name="Spatafora J."/>
            <person name="Crous P."/>
            <person name="Grigoriev I."/>
        </authorList>
    </citation>
    <scope>NUCLEOTIDE SEQUENCE</scope>
    <source>
        <strain evidence="2">CBS 207.26</strain>
    </source>
</reference>
<dbReference type="InterPro" id="IPR001509">
    <property type="entry name" value="Epimerase_deHydtase"/>
</dbReference>
<dbReference type="InterPro" id="IPR036291">
    <property type="entry name" value="NAD(P)-bd_dom_sf"/>
</dbReference>
<dbReference type="InterPro" id="IPR051783">
    <property type="entry name" value="NAD(P)-dependent_oxidoreduct"/>
</dbReference>
<evidence type="ECO:0000259" key="1">
    <source>
        <dbReference type="Pfam" id="PF01370"/>
    </source>
</evidence>
<dbReference type="Proteomes" id="UP000800200">
    <property type="component" value="Unassembled WGS sequence"/>
</dbReference>
<keyword evidence="3" id="KW-1185">Reference proteome</keyword>
<dbReference type="PANTHER" id="PTHR48079:SF3">
    <property type="entry name" value="NAD-DEPENDENT EPIMERASE_DEHYDRATASE DOMAIN-CONTAINING PROTEIN"/>
    <property type="match status" value="1"/>
</dbReference>
<feature type="domain" description="NAD-dependent epimerase/dehydratase" evidence="1">
    <location>
        <begin position="4"/>
        <end position="227"/>
    </location>
</feature>
<dbReference type="GO" id="GO:0005737">
    <property type="term" value="C:cytoplasm"/>
    <property type="evidence" value="ECO:0007669"/>
    <property type="project" value="TreeGrafter"/>
</dbReference>
<dbReference type="Pfam" id="PF01370">
    <property type="entry name" value="Epimerase"/>
    <property type="match status" value="1"/>
</dbReference>
<dbReference type="Gene3D" id="3.40.50.720">
    <property type="entry name" value="NAD(P)-binding Rossmann-like Domain"/>
    <property type="match status" value="1"/>
</dbReference>
<dbReference type="SUPFAM" id="SSF51735">
    <property type="entry name" value="NAD(P)-binding Rossmann-fold domains"/>
    <property type="match status" value="1"/>
</dbReference>
<organism evidence="2 3">
    <name type="scientific">Zopfia rhizophila CBS 207.26</name>
    <dbReference type="NCBI Taxonomy" id="1314779"/>
    <lineage>
        <taxon>Eukaryota</taxon>
        <taxon>Fungi</taxon>
        <taxon>Dikarya</taxon>
        <taxon>Ascomycota</taxon>
        <taxon>Pezizomycotina</taxon>
        <taxon>Dothideomycetes</taxon>
        <taxon>Dothideomycetes incertae sedis</taxon>
        <taxon>Zopfiaceae</taxon>
        <taxon>Zopfia</taxon>
    </lineage>
</organism>
<gene>
    <name evidence="2" type="ORF">K469DRAFT_702033</name>
</gene>
<protein>
    <submittedName>
        <fullName evidence="2">NAD(P)-binding protein</fullName>
    </submittedName>
</protein>
<name>A0A6A6EC12_9PEZI</name>
<evidence type="ECO:0000313" key="2">
    <source>
        <dbReference type="EMBL" id="KAF2189391.1"/>
    </source>
</evidence>
<dbReference type="EMBL" id="ML994621">
    <property type="protein sequence ID" value="KAF2189391.1"/>
    <property type="molecule type" value="Genomic_DNA"/>
</dbReference>
<dbReference type="GO" id="GO:0004029">
    <property type="term" value="F:aldehyde dehydrogenase (NAD+) activity"/>
    <property type="evidence" value="ECO:0007669"/>
    <property type="project" value="TreeGrafter"/>
</dbReference>
<evidence type="ECO:0000313" key="3">
    <source>
        <dbReference type="Proteomes" id="UP000800200"/>
    </source>
</evidence>
<dbReference type="PANTHER" id="PTHR48079">
    <property type="entry name" value="PROTEIN YEEZ"/>
    <property type="match status" value="1"/>
</dbReference>
<accession>A0A6A6EC12</accession>